<dbReference type="Proteomes" id="UP000295382">
    <property type="component" value="Unassembled WGS sequence"/>
</dbReference>
<evidence type="ECO:0000313" key="1">
    <source>
        <dbReference type="EMBL" id="TCS39474.1"/>
    </source>
</evidence>
<evidence type="ECO:0000313" key="2">
    <source>
        <dbReference type="Proteomes" id="UP000295382"/>
    </source>
</evidence>
<keyword evidence="2" id="KW-1185">Reference proteome</keyword>
<proteinExistence type="predicted"/>
<dbReference type="AlphaFoldDB" id="A0A4R3I2L2"/>
<accession>A0A4R3I2L2</accession>
<name>A0A4R3I2L2_PAULE</name>
<dbReference type="EMBL" id="SLZQ01000001">
    <property type="protein sequence ID" value="TCS39474.1"/>
    <property type="molecule type" value="Genomic_DNA"/>
</dbReference>
<reference evidence="1 2" key="1">
    <citation type="submission" date="2019-03" db="EMBL/GenBank/DDBJ databases">
        <title>Genomic Encyclopedia of Type Strains, Phase IV (KMG-IV): sequencing the most valuable type-strain genomes for metagenomic binning, comparative biology and taxonomic classification.</title>
        <authorList>
            <person name="Goeker M."/>
        </authorList>
    </citation>
    <scope>NUCLEOTIDE SEQUENCE [LARGE SCALE GENOMIC DNA]</scope>
    <source>
        <strain evidence="1 2">DSM 7445</strain>
    </source>
</reference>
<protein>
    <submittedName>
        <fullName evidence="1">Type VI secretion system protein ImpG</fullName>
    </submittedName>
</protein>
<dbReference type="NCBIfam" id="TIGR03359">
    <property type="entry name" value="VI_chp_6"/>
    <property type="match status" value="1"/>
</dbReference>
<dbReference type="OrthoDB" id="9763676at2"/>
<dbReference type="RefSeq" id="WP_132256816.1">
    <property type="nucleotide sequence ID" value="NZ_SLZQ01000001.1"/>
</dbReference>
<gene>
    <name evidence="1" type="ORF">EDC30_101430</name>
</gene>
<sequence>MESLLPYYERELTYLRRLSSDFAKKYPKVAGRLLLSGETCDDPHIERLIESFAFLTGRIHKKLDDDFPEITNSLLEVIYPHYLRPFPSASIACFNCGNAAAQLSQSTRIPRHTELKTRPVKGVACRFQTAYDIDIWPIRLEHAVFENAIDTSGLRVHLARQAAAAIRLDLSALSEQAGLDSLPLGKIRFFLNGDTSVVAMIREAVFSKAIGVWVSFSSSSEKIDLPVNIIQPVGFAEDEMLVAQDARTHRAYQLLMEYFAFPEKFNFMDIDLAGIAGRLPPGTKSIELRIGLARSRGNADGFDLLDRISTDNFVLGCAPVVNLFQKKAEPIRITGTSTSYPIIVDNRHSRAYDVYEITRVARVQQDSNSEEICDFKPFYSLRHGEELDGPARYWHASYIDDVAESTYSMEISLVDSTLDPQRPETNTLSLDLLCTNRDLPSQLPFGLPDGDLFIEGGSIAKTIQLLRKPTRSYRFPRGRGAQWRLISHLSLNHLSLSGSGVDAIREILGLYDITRASQNARQISGIAAIDHSPTMARMAGNPFPTFVRGMQIRLTVDESHYAGIGLFMYAQILDHFFGLYVHTNSFTQLSIVSRQTGQELIKCPARNGESILA</sequence>
<dbReference type="PANTHER" id="PTHR35370:SF1">
    <property type="entry name" value="TYPE VI SECRETION SYSTEM COMPONENT TSSF1"/>
    <property type="match status" value="1"/>
</dbReference>
<dbReference type="PANTHER" id="PTHR35370">
    <property type="entry name" value="CYTOPLASMIC PROTEIN-RELATED-RELATED"/>
    <property type="match status" value="1"/>
</dbReference>
<comment type="caution">
    <text evidence="1">The sequence shown here is derived from an EMBL/GenBank/DDBJ whole genome shotgun (WGS) entry which is preliminary data.</text>
</comment>
<dbReference type="PIRSF" id="PIRSF028304">
    <property type="entry name" value="UCP028304"/>
    <property type="match status" value="1"/>
</dbReference>
<organism evidence="1 2">
    <name type="scientific">Paucimonas lemoignei</name>
    <name type="common">Pseudomonas lemoignei</name>
    <dbReference type="NCBI Taxonomy" id="29443"/>
    <lineage>
        <taxon>Bacteria</taxon>
        <taxon>Pseudomonadati</taxon>
        <taxon>Pseudomonadota</taxon>
        <taxon>Betaproteobacteria</taxon>
        <taxon>Burkholderiales</taxon>
        <taxon>Burkholderiaceae</taxon>
        <taxon>Paucimonas</taxon>
    </lineage>
</organism>
<dbReference type="InterPro" id="IPR010272">
    <property type="entry name" value="T6SS_TssF"/>
</dbReference>
<dbReference type="Pfam" id="PF05947">
    <property type="entry name" value="T6SS_TssF"/>
    <property type="match status" value="1"/>
</dbReference>